<dbReference type="RefSeq" id="WP_054783361.1">
    <property type="nucleotide sequence ID" value="NZ_FPBD01000004.1"/>
</dbReference>
<keyword evidence="2" id="KW-1185">Reference proteome</keyword>
<evidence type="ECO:0000313" key="1">
    <source>
        <dbReference type="EMBL" id="SFT88437.1"/>
    </source>
</evidence>
<dbReference type="AlphaFoldDB" id="A0A1I7BMN7"/>
<sequence>MTDFEVIKLLREHRRKLSRLPAGSIVRFKGSYPEDLGECNIGIVQRDAALSAVVVLYIDAEGQPQQAVAAASDLSIVESERDEPLDQDNTARDTRNDLQPGINKLTSQIKSAAISDTDKATLALRAGKAILSNIADEILVSQFTETLETEDATTI</sequence>
<proteinExistence type="predicted"/>
<evidence type="ECO:0000313" key="2">
    <source>
        <dbReference type="Proteomes" id="UP000183371"/>
    </source>
</evidence>
<organism evidence="1 2">
    <name type="scientific">Pseudovibrio denitrificans</name>
    <dbReference type="NCBI Taxonomy" id="258256"/>
    <lineage>
        <taxon>Bacteria</taxon>
        <taxon>Pseudomonadati</taxon>
        <taxon>Pseudomonadota</taxon>
        <taxon>Alphaproteobacteria</taxon>
        <taxon>Hyphomicrobiales</taxon>
        <taxon>Stappiaceae</taxon>
        <taxon>Pseudovibrio</taxon>
    </lineage>
</organism>
<gene>
    <name evidence="1" type="ORF">SAMN05444141_104113</name>
</gene>
<protein>
    <submittedName>
        <fullName evidence="1">Uncharacterized protein</fullName>
    </submittedName>
</protein>
<reference evidence="2" key="1">
    <citation type="submission" date="2016-10" db="EMBL/GenBank/DDBJ databases">
        <authorList>
            <person name="Varghese N."/>
            <person name="Submissions S."/>
        </authorList>
    </citation>
    <scope>NUCLEOTIDE SEQUENCE [LARGE SCALE GENOMIC DNA]</scope>
    <source>
        <strain evidence="2">DSM 17465</strain>
    </source>
</reference>
<accession>A0A1I7BMN7</accession>
<dbReference type="EMBL" id="FPBD01000004">
    <property type="protein sequence ID" value="SFT88437.1"/>
    <property type="molecule type" value="Genomic_DNA"/>
</dbReference>
<name>A0A1I7BMN7_9HYPH</name>
<dbReference type="Proteomes" id="UP000183371">
    <property type="component" value="Unassembled WGS sequence"/>
</dbReference>